<reference evidence="1" key="1">
    <citation type="submission" date="2022-11" db="EMBL/GenBank/DDBJ databases">
        <title>Chitin-degrading and fungicidal potential of chitinolytic bacterial strains from marine environment of the Pacific Ocean regions.</title>
        <authorList>
            <person name="Pentekhina I."/>
            <person name="Nedashkovskaya O."/>
            <person name="Seitkalieva A."/>
            <person name="Podvolotskaya A."/>
            <person name="Tekutyeva L."/>
            <person name="Balabanova L."/>
        </authorList>
    </citation>
    <scope>NUCLEOTIDE SEQUENCE</scope>
    <source>
        <strain evidence="1">KMM 6838</strain>
    </source>
</reference>
<dbReference type="Proteomes" id="UP001209730">
    <property type="component" value="Unassembled WGS sequence"/>
</dbReference>
<dbReference type="EMBL" id="JAPHQB010000069">
    <property type="protein sequence ID" value="MCX2803386.1"/>
    <property type="molecule type" value="Genomic_DNA"/>
</dbReference>
<organism evidence="1 2">
    <name type="scientific">Microbulbifer thermotolerans</name>
    <dbReference type="NCBI Taxonomy" id="252514"/>
    <lineage>
        <taxon>Bacteria</taxon>
        <taxon>Pseudomonadati</taxon>
        <taxon>Pseudomonadota</taxon>
        <taxon>Gammaproteobacteria</taxon>
        <taxon>Cellvibrionales</taxon>
        <taxon>Microbulbiferaceae</taxon>
        <taxon>Microbulbifer</taxon>
    </lineage>
</organism>
<sequence length="62" mass="7025">MKRMSAARHKNQRQSDSQRYAPFVLLAGAQTLTQKVLLAGCACAGRYALLEKVEKIWKQLFT</sequence>
<name>A0AB35I161_MICTH</name>
<dbReference type="RefSeq" id="WP_265964953.1">
    <property type="nucleotide sequence ID" value="NZ_JAPHQB010000069.1"/>
</dbReference>
<protein>
    <submittedName>
        <fullName evidence="1">Uncharacterized protein</fullName>
    </submittedName>
</protein>
<comment type="caution">
    <text evidence="1">The sequence shown here is derived from an EMBL/GenBank/DDBJ whole genome shotgun (WGS) entry which is preliminary data.</text>
</comment>
<accession>A0AB35I161</accession>
<dbReference type="AlphaFoldDB" id="A0AB35I161"/>
<evidence type="ECO:0000313" key="2">
    <source>
        <dbReference type="Proteomes" id="UP001209730"/>
    </source>
</evidence>
<proteinExistence type="predicted"/>
<evidence type="ECO:0000313" key="1">
    <source>
        <dbReference type="EMBL" id="MCX2803386.1"/>
    </source>
</evidence>
<gene>
    <name evidence="1" type="ORF">OQJ68_16540</name>
</gene>